<dbReference type="InterPro" id="IPR011856">
    <property type="entry name" value="tRNA_endonuc-like_dom_sf"/>
</dbReference>
<protein>
    <submittedName>
        <fullName evidence="3">Cytoplasmic protein</fullName>
    </submittedName>
</protein>
<dbReference type="PANTHER" id="PTHR30547">
    <property type="entry name" value="UNCHARACTERIZED PROTEIN YHCG-RELATED"/>
    <property type="match status" value="1"/>
</dbReference>
<dbReference type="PANTHER" id="PTHR30547:SF5">
    <property type="entry name" value="NUCLEASE YHCG-RELATED"/>
    <property type="match status" value="1"/>
</dbReference>
<dbReference type="Proteomes" id="UP000245934">
    <property type="component" value="Unassembled WGS sequence"/>
</dbReference>
<evidence type="ECO:0000313" key="4">
    <source>
        <dbReference type="Proteomes" id="UP000245934"/>
    </source>
</evidence>
<dbReference type="InterPro" id="IPR053148">
    <property type="entry name" value="PD-DEXK-like_domain"/>
</dbReference>
<dbReference type="RefSeq" id="WP_109942436.1">
    <property type="nucleotide sequence ID" value="NZ_CP176366.1"/>
</dbReference>
<dbReference type="OrthoDB" id="359256at2157"/>
<dbReference type="Pfam" id="PF17761">
    <property type="entry name" value="DUF1016_N"/>
    <property type="match status" value="2"/>
</dbReference>
<dbReference type="InterPro" id="IPR041527">
    <property type="entry name" value="YhcG_N"/>
</dbReference>
<reference evidence="3 4" key="1">
    <citation type="submission" date="2018-05" db="EMBL/GenBank/DDBJ databases">
        <title>Draft genome of Methanospirillum stamsii Pt1.</title>
        <authorList>
            <person name="Dueholm M.S."/>
            <person name="Nielsen P.H."/>
            <person name="Bakmann L.F."/>
            <person name="Otzen D.E."/>
        </authorList>
    </citation>
    <scope>NUCLEOTIDE SEQUENCE [LARGE SCALE GENOMIC DNA]</scope>
    <source>
        <strain evidence="3 4">Pt1</strain>
    </source>
</reference>
<dbReference type="Pfam" id="PF06250">
    <property type="entry name" value="YhcG_C"/>
    <property type="match status" value="1"/>
</dbReference>
<feature type="domain" description="YhcG N-terminal" evidence="2">
    <location>
        <begin position="135"/>
        <end position="185"/>
    </location>
</feature>
<comment type="caution">
    <text evidence="3">The sequence shown here is derived from an EMBL/GenBank/DDBJ whole genome shotgun (WGS) entry which is preliminary data.</text>
</comment>
<proteinExistence type="predicted"/>
<dbReference type="InterPro" id="IPR009362">
    <property type="entry name" value="YhcG_C"/>
</dbReference>
<feature type="domain" description="YhcG N-terminal" evidence="2">
    <location>
        <begin position="10"/>
        <end position="95"/>
    </location>
</feature>
<accession>A0A2V2N299</accession>
<evidence type="ECO:0000259" key="1">
    <source>
        <dbReference type="Pfam" id="PF06250"/>
    </source>
</evidence>
<dbReference type="EMBL" id="QGMZ01000061">
    <property type="protein sequence ID" value="PWR69581.1"/>
    <property type="molecule type" value="Genomic_DNA"/>
</dbReference>
<keyword evidence="4" id="KW-1185">Reference proteome</keyword>
<sequence>MNFSDLVNSISQLHEELTQQAAKAVNRSLTVRNWLIGYYIKEFEQNGSDRASYGDHILQDLASHLPRQDGFSYRSLKLYRQFYMAYPNIRQTVFAQCTTLGIGQTLSAQLTGTVKVLQEGSEGNISPDLLFFDDRLIQSISFSHFTLLMPIDDPLKRRFYEVECVRGNWSVRELKRQIESLYFERSALSHDKKALSEHVQAGALADSPHLIIRDPYVFDFLGIKSQDVMYESDLEQALLQKLEAFLLELGYGFCFEARQKRILIGDEYFFVDLVFYHRVLKCHVLIELKTGGFSHEALGQLNTYLNYFKAHLMTEGDNPPVGLLLCTEKNHALVQYACAGIENSVFVSKYQVGLPGTEEIREFVEGVIRDE</sequence>
<feature type="domain" description="YhcG PDDEXK nuclease" evidence="1">
    <location>
        <begin position="211"/>
        <end position="359"/>
    </location>
</feature>
<dbReference type="AlphaFoldDB" id="A0A2V2N299"/>
<dbReference type="GeneID" id="97608410"/>
<evidence type="ECO:0000259" key="2">
    <source>
        <dbReference type="Pfam" id="PF17761"/>
    </source>
</evidence>
<dbReference type="Gene3D" id="3.40.1350.10">
    <property type="match status" value="1"/>
</dbReference>
<gene>
    <name evidence="3" type="ORF">DLD82_17560</name>
</gene>
<organism evidence="3 4">
    <name type="scientific">Methanospirillum stamsii</name>
    <dbReference type="NCBI Taxonomy" id="1277351"/>
    <lineage>
        <taxon>Archaea</taxon>
        <taxon>Methanobacteriati</taxon>
        <taxon>Methanobacteriota</taxon>
        <taxon>Stenosarchaea group</taxon>
        <taxon>Methanomicrobia</taxon>
        <taxon>Methanomicrobiales</taxon>
        <taxon>Methanospirillaceae</taxon>
        <taxon>Methanospirillum</taxon>
    </lineage>
</organism>
<evidence type="ECO:0000313" key="3">
    <source>
        <dbReference type="EMBL" id="PWR69581.1"/>
    </source>
</evidence>
<name>A0A2V2N299_9EURY</name>
<dbReference type="GO" id="GO:0003676">
    <property type="term" value="F:nucleic acid binding"/>
    <property type="evidence" value="ECO:0007669"/>
    <property type="project" value="InterPro"/>
</dbReference>